<dbReference type="GO" id="GO:0004311">
    <property type="term" value="F:geranylgeranyl diphosphate synthase activity"/>
    <property type="evidence" value="ECO:0007669"/>
    <property type="project" value="InterPro"/>
</dbReference>
<dbReference type="InterPro" id="IPR002060">
    <property type="entry name" value="Squ/phyt_synthse"/>
</dbReference>
<dbReference type="EMBL" id="VSSQ01000722">
    <property type="protein sequence ID" value="MPM00323.1"/>
    <property type="molecule type" value="Genomic_DNA"/>
</dbReference>
<organism evidence="1">
    <name type="scientific">bioreactor metagenome</name>
    <dbReference type="NCBI Taxonomy" id="1076179"/>
    <lineage>
        <taxon>unclassified sequences</taxon>
        <taxon>metagenomes</taxon>
        <taxon>ecological metagenomes</taxon>
    </lineage>
</organism>
<name>A0A644WCM1_9ZZZZ</name>
<dbReference type="GO" id="GO:0046905">
    <property type="term" value="F:15-cis-phytoene synthase activity"/>
    <property type="evidence" value="ECO:0007669"/>
    <property type="project" value="UniProtKB-EC"/>
</dbReference>
<evidence type="ECO:0000313" key="1">
    <source>
        <dbReference type="EMBL" id="MPM00323.1"/>
    </source>
</evidence>
<dbReference type="CDD" id="cd00683">
    <property type="entry name" value="Trans_IPPS_HH"/>
    <property type="match status" value="1"/>
</dbReference>
<dbReference type="Pfam" id="PF00494">
    <property type="entry name" value="SQS_PSY"/>
    <property type="match status" value="1"/>
</dbReference>
<dbReference type="EC" id="2.5.1.32" evidence="1"/>
<gene>
    <name evidence="1" type="primary">crtB_4</name>
    <name evidence="1" type="ORF">SDC9_46547</name>
</gene>
<protein>
    <submittedName>
        <fullName evidence="1">All-trans-phytoene synthase/15-cis-phytoene synthase</fullName>
        <ecNumber evidence="1">2.5.1.32</ecNumber>
    </submittedName>
</protein>
<accession>A0A644WCM1</accession>
<dbReference type="InterPro" id="IPR044843">
    <property type="entry name" value="Trans_IPPS_bact-type"/>
</dbReference>
<dbReference type="Gene3D" id="1.10.600.10">
    <property type="entry name" value="Farnesyl Diphosphate Synthase"/>
    <property type="match status" value="1"/>
</dbReference>
<dbReference type="GO" id="GO:0051996">
    <property type="term" value="F:squalene synthase [NAD(P)H] activity"/>
    <property type="evidence" value="ECO:0007669"/>
    <property type="project" value="InterPro"/>
</dbReference>
<dbReference type="InterPro" id="IPR008949">
    <property type="entry name" value="Isoprenoid_synthase_dom_sf"/>
</dbReference>
<comment type="caution">
    <text evidence="1">The sequence shown here is derived from an EMBL/GenBank/DDBJ whole genome shotgun (WGS) entry which is preliminary data.</text>
</comment>
<dbReference type="PANTHER" id="PTHR31480">
    <property type="entry name" value="BIFUNCTIONAL LYCOPENE CYCLASE/PHYTOENE SYNTHASE"/>
    <property type="match status" value="1"/>
</dbReference>
<dbReference type="SUPFAM" id="SSF48576">
    <property type="entry name" value="Terpenoid synthases"/>
    <property type="match status" value="1"/>
</dbReference>
<reference evidence="1" key="1">
    <citation type="submission" date="2019-08" db="EMBL/GenBank/DDBJ databases">
        <authorList>
            <person name="Kucharzyk K."/>
            <person name="Murdoch R.W."/>
            <person name="Higgins S."/>
            <person name="Loffler F."/>
        </authorList>
    </citation>
    <scope>NUCLEOTIDE SEQUENCE</scope>
</reference>
<proteinExistence type="predicted"/>
<keyword evidence="1" id="KW-0808">Transferase</keyword>
<sequence>MNQIMEVYNKATFKIAQLITKSYSTSFYSAVSMLEKDMRSAVFGVYGFVRLADEIVDTFHDYNKEKLLDKLENDLKEAIAERISTNPVLHAFQQVVNEYDIPYELIDAFMQSMKADLNKKDYTNKDETEQYIYGSANVVGLMCLKIFTHGNKHSYEELKLPAMKLGSAFQKVNFLRDLKTDIHDLQRTYFCNCRMDSFDEQAKTIIVDEVKVEFQEAYKGIGFLPGRSRLAVLTAYLYYSTLLKKIEHTPSSQILHVRVRISNFKKTLLLLKALFMYKLKMI</sequence>
<dbReference type="SFLD" id="SFLDG01018">
    <property type="entry name" value="Squalene/Phytoene_Synthase_Lik"/>
    <property type="match status" value="1"/>
</dbReference>
<dbReference type="SFLD" id="SFLDS00005">
    <property type="entry name" value="Isoprenoid_Synthase_Type_I"/>
    <property type="match status" value="1"/>
</dbReference>
<dbReference type="InterPro" id="IPR033904">
    <property type="entry name" value="Trans_IPPS_HH"/>
</dbReference>
<dbReference type="AlphaFoldDB" id="A0A644WCM1"/>
<dbReference type="SFLD" id="SFLDG01212">
    <property type="entry name" value="Phytoene_synthase_like"/>
    <property type="match status" value="1"/>
</dbReference>